<keyword evidence="1" id="KW-0808">Transferase</keyword>
<keyword evidence="2" id="KW-1185">Reference proteome</keyword>
<name>A0A1E3GSZ2_9GAMM</name>
<dbReference type="RefSeq" id="WP_069296086.1">
    <property type="nucleotide sequence ID" value="NZ_MCRI01000015.1"/>
</dbReference>
<gene>
    <name evidence="1" type="ORF">A9E74_01627</name>
</gene>
<evidence type="ECO:0000313" key="2">
    <source>
        <dbReference type="Proteomes" id="UP000094379"/>
    </source>
</evidence>
<dbReference type="GO" id="GO:0004672">
    <property type="term" value="F:protein kinase activity"/>
    <property type="evidence" value="ECO:0007669"/>
    <property type="project" value="InterPro"/>
</dbReference>
<protein>
    <submittedName>
        <fullName evidence="1">3-deoxy-D-manno-octulosonic-acid kinase</fullName>
    </submittedName>
</protein>
<evidence type="ECO:0000313" key="1">
    <source>
        <dbReference type="EMBL" id="ODN66676.1"/>
    </source>
</evidence>
<sequence length="256" mass="30223">MKKITSWRLLPEFPHLQTEFADLNQIFNLQGETITSERLSDLIRIKIADDFYYVKRYRVAGKGLRRFLGKSRIRSEWENLLWFAEQDISTAPVIAYGLETRWGLFHRGAMVTKGIPNSEDLASLARANDPRLNDAVWVKNISLQAAQMLQKMHQKGFVHNDFKWRNLLVDDQDRLYVIDCPLGAFWRGALLRYRCIKDLVMLDRVAKYKLTRSQRMRFYLQYRGHQRLTGEDKRQLQQLLSRKERRACSFAPKLAV</sequence>
<dbReference type="Pfam" id="PF06293">
    <property type="entry name" value="Kdo"/>
    <property type="match status" value="1"/>
</dbReference>
<dbReference type="InterPro" id="IPR011009">
    <property type="entry name" value="Kinase-like_dom_sf"/>
</dbReference>
<dbReference type="Proteomes" id="UP000094379">
    <property type="component" value="Unassembled WGS sequence"/>
</dbReference>
<dbReference type="InterPro" id="IPR008271">
    <property type="entry name" value="Ser/Thr_kinase_AS"/>
</dbReference>
<keyword evidence="1" id="KW-0418">Kinase</keyword>
<proteinExistence type="predicted"/>
<dbReference type="STRING" id="291169.A9E74_01627"/>
<dbReference type="EMBL" id="MCRI01000015">
    <property type="protein sequence ID" value="ODN66676.1"/>
    <property type="molecule type" value="Genomic_DNA"/>
</dbReference>
<reference evidence="1 2" key="1">
    <citation type="submission" date="2016-07" db="EMBL/GenBank/DDBJ databases">
        <title>Draft Genome Sequence of Methylophaga muralis Bur 1.</title>
        <authorList>
            <person name="Vasilenko O.V."/>
            <person name="Doronina N.V."/>
            <person name="Shmareva M.N."/>
            <person name="Tarlachkov S.V."/>
            <person name="Mustakhimov I."/>
            <person name="Trotsenko Y.A."/>
        </authorList>
    </citation>
    <scope>NUCLEOTIDE SEQUENCE [LARGE SCALE GENOMIC DNA]</scope>
    <source>
        <strain evidence="1 2">Bur 1</strain>
    </source>
</reference>
<dbReference type="Gene3D" id="1.10.510.10">
    <property type="entry name" value="Transferase(Phosphotransferase) domain 1"/>
    <property type="match status" value="1"/>
</dbReference>
<accession>A0A1E3GSZ2</accession>
<dbReference type="SUPFAM" id="SSF56112">
    <property type="entry name" value="Protein kinase-like (PK-like)"/>
    <property type="match status" value="1"/>
</dbReference>
<organism evidence="1 2">
    <name type="scientific">Methylophaga muralis</name>
    <dbReference type="NCBI Taxonomy" id="291169"/>
    <lineage>
        <taxon>Bacteria</taxon>
        <taxon>Pseudomonadati</taxon>
        <taxon>Pseudomonadota</taxon>
        <taxon>Gammaproteobacteria</taxon>
        <taxon>Thiotrichales</taxon>
        <taxon>Piscirickettsiaceae</taxon>
        <taxon>Methylophaga</taxon>
    </lineage>
</organism>
<dbReference type="PROSITE" id="PS00108">
    <property type="entry name" value="PROTEIN_KINASE_ST"/>
    <property type="match status" value="1"/>
</dbReference>
<comment type="caution">
    <text evidence="1">The sequence shown here is derived from an EMBL/GenBank/DDBJ whole genome shotgun (WGS) entry which is preliminary data.</text>
</comment>
<dbReference type="AlphaFoldDB" id="A0A1E3GSZ2"/>